<dbReference type="PANTHER" id="PTHR34697:SF2">
    <property type="entry name" value="PHOSPHATIDYLGLYCEROL LYSYLTRANSFERASE"/>
    <property type="match status" value="1"/>
</dbReference>
<evidence type="ECO:0000256" key="9">
    <source>
        <dbReference type="ARBA" id="ARBA00023098"/>
    </source>
</evidence>
<keyword evidence="9 14" id="KW-0443">Lipid metabolism</keyword>
<evidence type="ECO:0000313" key="17">
    <source>
        <dbReference type="Proteomes" id="UP000682134"/>
    </source>
</evidence>
<dbReference type="SUPFAM" id="SSF55729">
    <property type="entry name" value="Acyl-CoA N-acyltransferases (Nat)"/>
    <property type="match status" value="1"/>
</dbReference>
<dbReference type="InterPro" id="IPR022791">
    <property type="entry name" value="L-PG_synthase/AglD"/>
</dbReference>
<name>A0A940NJA1_9BACI</name>
<evidence type="ECO:0000313" key="16">
    <source>
        <dbReference type="EMBL" id="MBP0725425.1"/>
    </source>
</evidence>
<feature type="transmembrane region" description="Helical" evidence="14">
    <location>
        <begin position="255"/>
        <end position="277"/>
    </location>
</feature>
<dbReference type="GO" id="GO:0046677">
    <property type="term" value="P:response to antibiotic"/>
    <property type="evidence" value="ECO:0007669"/>
    <property type="project" value="UniProtKB-KW"/>
</dbReference>
<dbReference type="InterPro" id="IPR016181">
    <property type="entry name" value="Acyl_CoA_acyltransferase"/>
</dbReference>
<reference evidence="16" key="1">
    <citation type="submission" date="2021-04" db="EMBL/GenBank/DDBJ databases">
        <title>Genome seq and assembly of Bacillus sp.</title>
        <authorList>
            <person name="Chhetri G."/>
        </authorList>
    </citation>
    <scope>NUCLEOTIDE SEQUENCE</scope>
    <source>
        <strain evidence="16">RG28</strain>
    </source>
</reference>
<dbReference type="NCBIfam" id="NF033480">
    <property type="entry name" value="bifunc_MprF"/>
    <property type="match status" value="1"/>
</dbReference>
<evidence type="ECO:0000256" key="10">
    <source>
        <dbReference type="ARBA" id="ARBA00023136"/>
    </source>
</evidence>
<feature type="transmembrane region" description="Helical" evidence="14">
    <location>
        <begin position="283"/>
        <end position="300"/>
    </location>
</feature>
<dbReference type="Gene3D" id="3.40.630.30">
    <property type="match status" value="1"/>
</dbReference>
<dbReference type="EMBL" id="JAGIYQ010000005">
    <property type="protein sequence ID" value="MBP0725425.1"/>
    <property type="molecule type" value="Genomic_DNA"/>
</dbReference>
<feature type="transmembrane region" description="Helical" evidence="14">
    <location>
        <begin position="88"/>
        <end position="110"/>
    </location>
</feature>
<keyword evidence="11 14" id="KW-0046">Antibiotic resistance</keyword>
<keyword evidence="7 14" id="KW-0812">Transmembrane</keyword>
<feature type="transmembrane region" description="Helical" evidence="14">
    <location>
        <begin position="321"/>
        <end position="346"/>
    </location>
</feature>
<feature type="domain" description="Phosphatidylglycerol lysyltransferase C-terminal" evidence="15">
    <location>
        <begin position="527"/>
        <end position="817"/>
    </location>
</feature>
<dbReference type="Pfam" id="PF03706">
    <property type="entry name" value="LPG_synthase_TM"/>
    <property type="match status" value="1"/>
</dbReference>
<feature type="transmembrane region" description="Helical" evidence="14">
    <location>
        <begin position="387"/>
        <end position="405"/>
    </location>
</feature>
<evidence type="ECO:0000256" key="1">
    <source>
        <dbReference type="ARBA" id="ARBA00004651"/>
    </source>
</evidence>
<gene>
    <name evidence="14 16" type="primary">mprF</name>
    <name evidence="16" type="ORF">J5Y03_09515</name>
</gene>
<feature type="transmembrane region" description="Helical" evidence="14">
    <location>
        <begin position="352"/>
        <end position="375"/>
    </location>
</feature>
<evidence type="ECO:0000256" key="14">
    <source>
        <dbReference type="RuleBase" id="RU363042"/>
    </source>
</evidence>
<dbReference type="PANTHER" id="PTHR34697">
    <property type="entry name" value="PHOSPHATIDYLGLYCEROL LYSYLTRANSFERASE"/>
    <property type="match status" value="1"/>
</dbReference>
<feature type="transmembrane region" description="Helical" evidence="14">
    <location>
        <begin position="49"/>
        <end position="68"/>
    </location>
</feature>
<evidence type="ECO:0000256" key="5">
    <source>
        <dbReference type="ARBA" id="ARBA00022475"/>
    </source>
</evidence>
<keyword evidence="6 14" id="KW-0808">Transferase</keyword>
<evidence type="ECO:0000256" key="4">
    <source>
        <dbReference type="ARBA" id="ARBA00021546"/>
    </source>
</evidence>
<dbReference type="EC" id="2.3.2.3" evidence="3 14"/>
<evidence type="ECO:0000256" key="11">
    <source>
        <dbReference type="ARBA" id="ARBA00023251"/>
    </source>
</evidence>
<feature type="transmembrane region" description="Helical" evidence="14">
    <location>
        <begin position="131"/>
        <end position="151"/>
    </location>
</feature>
<evidence type="ECO:0000256" key="6">
    <source>
        <dbReference type="ARBA" id="ARBA00022679"/>
    </source>
</evidence>
<dbReference type="InterPro" id="IPR051211">
    <property type="entry name" value="PG_lysyltransferase"/>
</dbReference>
<feature type="transmembrane region" description="Helical" evidence="14">
    <location>
        <begin position="194"/>
        <end position="217"/>
    </location>
</feature>
<evidence type="ECO:0000256" key="7">
    <source>
        <dbReference type="ARBA" id="ARBA00022692"/>
    </source>
</evidence>
<keyword evidence="5" id="KW-1003">Cell membrane</keyword>
<feature type="transmembrane region" description="Helical" evidence="14">
    <location>
        <begin position="440"/>
        <end position="460"/>
    </location>
</feature>
<dbReference type="GO" id="GO:0005886">
    <property type="term" value="C:plasma membrane"/>
    <property type="evidence" value="ECO:0007669"/>
    <property type="project" value="UniProtKB-SubCell"/>
</dbReference>
<feature type="transmembrane region" description="Helical" evidence="14">
    <location>
        <begin position="223"/>
        <end position="243"/>
    </location>
</feature>
<evidence type="ECO:0000259" key="15">
    <source>
        <dbReference type="Pfam" id="PF09924"/>
    </source>
</evidence>
<feature type="transmembrane region" description="Helical" evidence="14">
    <location>
        <begin position="163"/>
        <end position="182"/>
    </location>
</feature>
<evidence type="ECO:0000256" key="13">
    <source>
        <dbReference type="ARBA" id="ARBA00047540"/>
    </source>
</evidence>
<protein>
    <recommendedName>
        <fullName evidence="4 14">Phosphatidylglycerol lysyltransferase</fullName>
        <ecNumber evidence="3 14">2.3.2.3</ecNumber>
    </recommendedName>
    <alternativeName>
        <fullName evidence="12 14">Lysylphosphatidylglycerol synthase</fullName>
    </alternativeName>
</protein>
<comment type="subcellular location">
    <subcellularLocation>
        <location evidence="1 14">Cell membrane</location>
        <topology evidence="1 14">Multi-pass membrane protein</topology>
    </subcellularLocation>
</comment>
<sequence>MNRFTIHKASLLKLLVVSLLFIVFIYVGRHFLVNFDFKTFFSHLNDLTLLQYLLLFVVGMFSISPMLLYDFVMAKLLELEYSKKDLIIFSWIANTSSTLIGFGGVAGTSIRTFYFSKNRSKKEVIKTISGVSVFMLSGVSALSLLLFLPVFNTSLLHTYHTLMVSWIVAVCYFPIMFVIVYFKRSFFSENFTRRIMFSLVGISIIEWMCAFLLIFFICNLLSINIPFTHLLPIFIVSAVAGVISMIPGGLGSFDFVFIVGLSYFNISQETALIAMLFYRISYYIVPFVVGLIFSLKILWNRLNKSFNNLPNQMLSFVSHKALAILVFLSGVILLLSAAVPGILVRIKFLKHILPLTFIDLSHVLSISIGFVLLALSRGIDYKIKRGWNVTVVMLVLGALATFSKGLDYEEAIFVLIVAFMLFQSRKQFYRENFILTWGKIVVDNFILFIFLIGYLFIGYINLPNTKIVIPNKYQQYIVADPRDLLLSASIGFAIALIFIYLYFFKNRYNKFPFVESKNQSEKIREHLNNYSGNELSHLIFLHDKYIYWAQDETVLFAFQHFADKLVILGDPVGDKDRIFEAIEELMITADLYGYSLVFYQVNSTMLSYLHENGFDFFKLGEEGFTIVQSFSLTGKKKKSLRALINKLEREGYTFEIAEEPHSSQFLDTLNEISDEWLNGRKEKGYSLGYFDEDYLNLTSIAIVKNSDNQIIAFANIMPLYNNKTLSVDLMRYSKLAPSGIMDFMFYHLIEKTKDQSYTSFNMGMSPLSNVGGSKFSFASEKIAAQIYTYGQYFYSFQGLRHFKEKFVDHWTPKFLAYRKKTSILITMLQVTALISKGKDEDE</sequence>
<dbReference type="RefSeq" id="WP_209404967.1">
    <property type="nucleotide sequence ID" value="NZ_JAGIYQ010000005.1"/>
</dbReference>
<comment type="similarity">
    <text evidence="2 14">Belongs to the LPG synthase family.</text>
</comment>
<comment type="catalytic activity">
    <reaction evidence="13 14">
        <text>L-lysyl-tRNA(Lys) + a 1,2-diacyl-sn-glycero-3-phospho-(1'-sn-glycerol) = a 1,2-diacyl-sn-glycero-3-phospho-1'-(3'-O-L-lysyl)-sn-glycerol + tRNA(Lys)</text>
        <dbReference type="Rhea" id="RHEA:10668"/>
        <dbReference type="Rhea" id="RHEA-COMP:9696"/>
        <dbReference type="Rhea" id="RHEA-COMP:9697"/>
        <dbReference type="ChEBI" id="CHEBI:64716"/>
        <dbReference type="ChEBI" id="CHEBI:75792"/>
        <dbReference type="ChEBI" id="CHEBI:78442"/>
        <dbReference type="ChEBI" id="CHEBI:78529"/>
        <dbReference type="EC" id="2.3.2.3"/>
    </reaction>
</comment>
<evidence type="ECO:0000256" key="3">
    <source>
        <dbReference type="ARBA" id="ARBA00012014"/>
    </source>
</evidence>
<dbReference type="AlphaFoldDB" id="A0A940NJA1"/>
<dbReference type="GO" id="GO:0055091">
    <property type="term" value="P:phospholipid homeostasis"/>
    <property type="evidence" value="ECO:0007669"/>
    <property type="project" value="TreeGrafter"/>
</dbReference>
<feature type="transmembrane region" description="Helical" evidence="14">
    <location>
        <begin position="6"/>
        <end position="28"/>
    </location>
</feature>
<keyword evidence="17" id="KW-1185">Reference proteome</keyword>
<evidence type="ECO:0000256" key="2">
    <source>
        <dbReference type="ARBA" id="ARBA00008627"/>
    </source>
</evidence>
<accession>A0A940NJA1</accession>
<dbReference type="Pfam" id="PF09924">
    <property type="entry name" value="LPG_synthase_C"/>
    <property type="match status" value="1"/>
</dbReference>
<keyword evidence="10 14" id="KW-0472">Membrane</keyword>
<dbReference type="Proteomes" id="UP000682134">
    <property type="component" value="Unassembled WGS sequence"/>
</dbReference>
<feature type="transmembrane region" description="Helical" evidence="14">
    <location>
        <begin position="484"/>
        <end position="503"/>
    </location>
</feature>
<dbReference type="InterPro" id="IPR024320">
    <property type="entry name" value="LPG_synthase_C"/>
</dbReference>
<evidence type="ECO:0000256" key="8">
    <source>
        <dbReference type="ARBA" id="ARBA00022989"/>
    </source>
</evidence>
<dbReference type="GO" id="GO:0006629">
    <property type="term" value="P:lipid metabolic process"/>
    <property type="evidence" value="ECO:0007669"/>
    <property type="project" value="UniProtKB-KW"/>
</dbReference>
<comment type="function">
    <text evidence="14">Catalyzes the transfer of a lysyl group from L-lysyl-tRNA(Lys) to membrane-bound phosphatidylglycerol (PG), which produces lysylphosphatidylglycerol (LPG), a major component of the bacterial membrane with a positive net charge. LPG synthesis contributes to bacterial virulence as it is involved in the resistance mechanism against cationic antimicrobial peptides (CAMP) produces by the host's immune system (defensins, cathelicidins) and by the competing microorganisms.</text>
</comment>
<evidence type="ECO:0000256" key="12">
    <source>
        <dbReference type="ARBA" id="ARBA00031899"/>
    </source>
</evidence>
<keyword evidence="8 14" id="KW-1133">Transmembrane helix</keyword>
<dbReference type="GO" id="GO:0050071">
    <property type="term" value="F:phosphatidylglycerol lysyltransferase activity"/>
    <property type="evidence" value="ECO:0007669"/>
    <property type="project" value="UniProtKB-EC"/>
</dbReference>
<proteinExistence type="inferred from homology"/>
<comment type="caution">
    <text evidence="16">The sequence shown here is derived from an EMBL/GenBank/DDBJ whole genome shotgun (WGS) entry which is preliminary data.</text>
</comment>
<organism evidence="16 17">
    <name type="scientific">Gottfriedia endophytica</name>
    <dbReference type="NCBI Taxonomy" id="2820819"/>
    <lineage>
        <taxon>Bacteria</taxon>
        <taxon>Bacillati</taxon>
        <taxon>Bacillota</taxon>
        <taxon>Bacilli</taxon>
        <taxon>Bacillales</taxon>
        <taxon>Bacillaceae</taxon>
        <taxon>Gottfriedia</taxon>
    </lineage>
</organism>